<feature type="transmembrane region" description="Helical" evidence="1">
    <location>
        <begin position="89"/>
        <end position="107"/>
    </location>
</feature>
<evidence type="ECO:0000313" key="3">
    <source>
        <dbReference type="Proteomes" id="UP000535182"/>
    </source>
</evidence>
<feature type="transmembrane region" description="Helical" evidence="1">
    <location>
        <begin position="32"/>
        <end position="53"/>
    </location>
</feature>
<feature type="transmembrane region" description="Helical" evidence="1">
    <location>
        <begin position="6"/>
        <end position="25"/>
    </location>
</feature>
<gene>
    <name evidence="2" type="ORF">HDF14_003108</name>
</gene>
<dbReference type="RefSeq" id="WP_183977982.1">
    <property type="nucleotide sequence ID" value="NZ_JACHEB010000006.1"/>
</dbReference>
<keyword evidence="1" id="KW-1133">Transmembrane helix</keyword>
<accession>A0A9X0QFW0</accession>
<dbReference type="AlphaFoldDB" id="A0A9X0QFW0"/>
<protein>
    <submittedName>
        <fullName evidence="2">Uncharacterized protein</fullName>
    </submittedName>
</protein>
<evidence type="ECO:0000313" key="2">
    <source>
        <dbReference type="EMBL" id="MBB5329490.1"/>
    </source>
</evidence>
<comment type="caution">
    <text evidence="2">The sequence shown here is derived from an EMBL/GenBank/DDBJ whole genome shotgun (WGS) entry which is preliminary data.</text>
</comment>
<evidence type="ECO:0000256" key="1">
    <source>
        <dbReference type="SAM" id="Phobius"/>
    </source>
</evidence>
<organism evidence="2 3">
    <name type="scientific">Tunturiibacter gelidiferens</name>
    <dbReference type="NCBI Taxonomy" id="3069689"/>
    <lineage>
        <taxon>Bacteria</taxon>
        <taxon>Pseudomonadati</taxon>
        <taxon>Acidobacteriota</taxon>
        <taxon>Terriglobia</taxon>
        <taxon>Terriglobales</taxon>
        <taxon>Acidobacteriaceae</taxon>
        <taxon>Tunturiibacter</taxon>
    </lineage>
</organism>
<proteinExistence type="predicted"/>
<keyword evidence="3" id="KW-1185">Reference proteome</keyword>
<feature type="transmembrane region" description="Helical" evidence="1">
    <location>
        <begin position="59"/>
        <end position="77"/>
    </location>
</feature>
<keyword evidence="1" id="KW-0812">Transmembrane</keyword>
<sequence length="132" mass="14436">MSSMVQALLMIPVAIWLYRIGGWRWRGLGRSWMILGVVALGGVGLLRFVVLFGAAVSDILFMIPMGLVGLWLAAVNWNNPRALRGRMRILGGIARICLFGVGLNFFFNGGLVVFSKGPMAYGDDMNSISDWG</sequence>
<keyword evidence="1" id="KW-0472">Membrane</keyword>
<reference evidence="2 3" key="1">
    <citation type="submission" date="2020-08" db="EMBL/GenBank/DDBJ databases">
        <title>Genomic Encyclopedia of Type Strains, Phase IV (KMG-V): Genome sequencing to study the core and pangenomes of soil and plant-associated prokaryotes.</title>
        <authorList>
            <person name="Whitman W."/>
        </authorList>
    </citation>
    <scope>NUCLEOTIDE SEQUENCE [LARGE SCALE GENOMIC DNA]</scope>
    <source>
        <strain evidence="2 3">X5P2</strain>
    </source>
</reference>
<name>A0A9X0QFW0_9BACT</name>
<dbReference type="EMBL" id="JACHEB010000006">
    <property type="protein sequence ID" value="MBB5329490.1"/>
    <property type="molecule type" value="Genomic_DNA"/>
</dbReference>
<dbReference type="Proteomes" id="UP000535182">
    <property type="component" value="Unassembled WGS sequence"/>
</dbReference>